<protein>
    <submittedName>
        <fullName evidence="1">A-kinase anchor protein 12</fullName>
    </submittedName>
</protein>
<name>A0A5A7SVZ6_CUCMM</name>
<gene>
    <name evidence="2" type="ORF">E5676_scaffold455G003190</name>
    <name evidence="1" type="ORF">E6C27_scaffold285G001110</name>
</gene>
<reference evidence="3 4" key="1">
    <citation type="submission" date="2019-08" db="EMBL/GenBank/DDBJ databases">
        <title>Draft genome sequences of two oriental melons (Cucumis melo L. var makuwa).</title>
        <authorList>
            <person name="Kwon S.-Y."/>
        </authorList>
    </citation>
    <scope>NUCLEOTIDE SEQUENCE [LARGE SCALE GENOMIC DNA]</scope>
    <source>
        <strain evidence="4">cv. Chang Bougi</strain>
        <strain evidence="3">cv. SW 3</strain>
        <tissue evidence="1">Leaf</tissue>
    </source>
</reference>
<comment type="caution">
    <text evidence="1">The sequence shown here is derived from an EMBL/GenBank/DDBJ whole genome shotgun (WGS) entry which is preliminary data.</text>
</comment>
<keyword evidence="2" id="KW-0418">Kinase</keyword>
<accession>A0A5A7SVZ6</accession>
<evidence type="ECO:0000313" key="3">
    <source>
        <dbReference type="Proteomes" id="UP000321393"/>
    </source>
</evidence>
<proteinExistence type="predicted"/>
<dbReference type="Proteomes" id="UP000321393">
    <property type="component" value="Unassembled WGS sequence"/>
</dbReference>
<dbReference type="EMBL" id="SSTE01019907">
    <property type="protein sequence ID" value="KAA0035464.1"/>
    <property type="molecule type" value="Genomic_DNA"/>
</dbReference>
<dbReference type="OrthoDB" id="2272416at2759"/>
<keyword evidence="2" id="KW-0808">Transferase</keyword>
<evidence type="ECO:0000313" key="2">
    <source>
        <dbReference type="EMBL" id="TYK31061.1"/>
    </source>
</evidence>
<dbReference type="EMBL" id="SSTD01000141">
    <property type="protein sequence ID" value="TYK31061.1"/>
    <property type="molecule type" value="Genomic_DNA"/>
</dbReference>
<evidence type="ECO:0000313" key="1">
    <source>
        <dbReference type="EMBL" id="KAA0035464.1"/>
    </source>
</evidence>
<dbReference type="AlphaFoldDB" id="A0A5A7SVZ6"/>
<dbReference type="GO" id="GO:0016301">
    <property type="term" value="F:kinase activity"/>
    <property type="evidence" value="ECO:0007669"/>
    <property type="project" value="UniProtKB-KW"/>
</dbReference>
<evidence type="ECO:0000313" key="4">
    <source>
        <dbReference type="Proteomes" id="UP000321947"/>
    </source>
</evidence>
<organism evidence="1 3">
    <name type="scientific">Cucumis melo var. makuwa</name>
    <name type="common">Oriental melon</name>
    <dbReference type="NCBI Taxonomy" id="1194695"/>
    <lineage>
        <taxon>Eukaryota</taxon>
        <taxon>Viridiplantae</taxon>
        <taxon>Streptophyta</taxon>
        <taxon>Embryophyta</taxon>
        <taxon>Tracheophyta</taxon>
        <taxon>Spermatophyta</taxon>
        <taxon>Magnoliopsida</taxon>
        <taxon>eudicotyledons</taxon>
        <taxon>Gunneridae</taxon>
        <taxon>Pentapetalae</taxon>
        <taxon>rosids</taxon>
        <taxon>fabids</taxon>
        <taxon>Cucurbitales</taxon>
        <taxon>Cucurbitaceae</taxon>
        <taxon>Benincaseae</taxon>
        <taxon>Cucumis</taxon>
    </lineage>
</organism>
<dbReference type="Proteomes" id="UP000321947">
    <property type="component" value="Unassembled WGS sequence"/>
</dbReference>
<sequence>MFRVMDCHEERKVKLATFLLQDSTEDWWVLHTTRAGKEGLITWEEFKKAFKNKFYLSEFVS</sequence>